<dbReference type="KEGG" id="zro:ZYRO0F17754g"/>
<reference evidence="3" key="1">
    <citation type="submission" date="2008-02" db="EMBL/GenBank/DDBJ databases">
        <title>Zygosaccharomyces rouxii homologs of Saccharomyces cerevisiae chromosome III.</title>
        <authorList>
            <person name="Gordon J.L."/>
            <person name="Wolfe K.H."/>
        </authorList>
    </citation>
    <scope>NUCLEOTIDE SEQUENCE</scope>
    <source>
        <strain evidence="3">CBS 732</strain>
    </source>
</reference>
<keyword evidence="2" id="KW-0472">Membrane</keyword>
<dbReference type="AlphaFoldDB" id="B2G425"/>
<evidence type="ECO:0000313" key="3">
    <source>
        <dbReference type="EMBL" id="CAQ43334.1"/>
    </source>
</evidence>
<sequence length="381" mass="38870">MFCNVLLCEDNKKLNQSNRLIFQMHFNILSCLVGLSLSTFAAAQRSFTVPVNYDNEITVSYYFRENNDLVSVSATDEGLQVSVNANDADICNILSSGMVIYAPGGQENTLLSWNQYNVFHLVGPDGQPLQWSSTNAQNCPFGSSQASSSASSSAPSTWSSPSSSSVFSGSSATVSPSSLFVSSSSSAPSSSSSAIPSSSASSSSSVPSSSSAPSPSGSSSSAPSSSSVASPSSSSSDSSSSTPIPGSTTSSSPSSTITSAPGSSNGGSSPTFTRDGVHTIASEYTVTSDGQVYIYTKWYVVSASLGPSTTSVSTLRPLNPTLDIAALTAAGNKRHQTQAPATAVVKRAEGNMPAQGAGARSFPSSVLLSLAVLMGLSICVF</sequence>
<organism evidence="3">
    <name type="scientific">Zygosaccharomyces rouxii</name>
    <dbReference type="NCBI Taxonomy" id="4956"/>
    <lineage>
        <taxon>Eukaryota</taxon>
        <taxon>Fungi</taxon>
        <taxon>Dikarya</taxon>
        <taxon>Ascomycota</taxon>
        <taxon>Saccharomycotina</taxon>
        <taxon>Saccharomycetes</taxon>
        <taxon>Saccharomycetales</taxon>
        <taxon>Saccharomycetaceae</taxon>
        <taxon>Zygosaccharomyces</taxon>
    </lineage>
</organism>
<feature type="compositionally biased region" description="Low complexity" evidence="1">
    <location>
        <begin position="186"/>
        <end position="269"/>
    </location>
</feature>
<dbReference type="OMA" id="TSNCYNV"/>
<accession>B2G425</accession>
<keyword evidence="2" id="KW-1133">Transmembrane helix</keyword>
<keyword evidence="2" id="KW-0812">Transmembrane</keyword>
<evidence type="ECO:0000256" key="1">
    <source>
        <dbReference type="SAM" id="MobiDB-lite"/>
    </source>
</evidence>
<protein>
    <submittedName>
        <fullName evidence="3">Uncharacterized protein KLLA0C01276g</fullName>
    </submittedName>
</protein>
<dbReference type="EMBL" id="AM989980">
    <property type="protein sequence ID" value="CAQ43334.1"/>
    <property type="molecule type" value="Genomic_DNA"/>
</dbReference>
<feature type="region of interest" description="Disordered" evidence="1">
    <location>
        <begin position="186"/>
        <end position="274"/>
    </location>
</feature>
<proteinExistence type="predicted"/>
<evidence type="ECO:0000256" key="2">
    <source>
        <dbReference type="SAM" id="Phobius"/>
    </source>
</evidence>
<gene>
    <name evidence="3" type="primary">Zr_KLLA0C01276g</name>
    <name evidence="3" type="ORF">Zrou_1p40</name>
</gene>
<feature type="transmembrane region" description="Helical" evidence="2">
    <location>
        <begin position="20"/>
        <end position="43"/>
    </location>
</feature>
<name>B2G425_ZYGRO</name>
<dbReference type="RefSeq" id="XP_002497973.1">
    <property type="nucleotide sequence ID" value="XM_002497928.1"/>
</dbReference>